<dbReference type="InterPro" id="IPR000889">
    <property type="entry name" value="Glutathione_peroxidase"/>
</dbReference>
<evidence type="ECO:0000313" key="8">
    <source>
        <dbReference type="Proteomes" id="UP000236497"/>
    </source>
</evidence>
<evidence type="ECO:0000313" key="7">
    <source>
        <dbReference type="EMBL" id="CRZ34776.1"/>
    </source>
</evidence>
<evidence type="ECO:0000259" key="6">
    <source>
        <dbReference type="PROSITE" id="PS51352"/>
    </source>
</evidence>
<dbReference type="InterPro" id="IPR013766">
    <property type="entry name" value="Thioredoxin_domain"/>
</dbReference>
<dbReference type="InterPro" id="IPR029760">
    <property type="entry name" value="GPX_CS"/>
</dbReference>
<proteinExistence type="inferred from homology"/>
<dbReference type="FunFam" id="3.40.30.10:FF:000010">
    <property type="entry name" value="Glutathione peroxidase"/>
    <property type="match status" value="1"/>
</dbReference>
<dbReference type="PROSITE" id="PS00763">
    <property type="entry name" value="GLUTATHIONE_PEROXID_2"/>
    <property type="match status" value="1"/>
</dbReference>
<reference evidence="7 8" key="1">
    <citation type="submission" date="2015-06" db="EMBL/GenBank/DDBJ databases">
        <authorList>
            <person name="Wibberg Daniel"/>
        </authorList>
    </citation>
    <scope>NUCLEOTIDE SEQUENCE [LARGE SCALE GENOMIC DNA]</scope>
    <source>
        <strain evidence="7 8">T3/55T</strain>
    </source>
</reference>
<dbReference type="RefSeq" id="WP_103202879.1">
    <property type="nucleotide sequence ID" value="NZ_CVTD020000016.1"/>
</dbReference>
<dbReference type="PANTHER" id="PTHR11592:SF78">
    <property type="entry name" value="GLUTATHIONE PEROXIDASE"/>
    <property type="match status" value="1"/>
</dbReference>
<dbReference type="PANTHER" id="PTHR11592">
    <property type="entry name" value="GLUTATHIONE PEROXIDASE"/>
    <property type="match status" value="1"/>
</dbReference>
<dbReference type="GO" id="GO:0004601">
    <property type="term" value="F:peroxidase activity"/>
    <property type="evidence" value="ECO:0007669"/>
    <property type="project" value="UniProtKB-KW"/>
</dbReference>
<keyword evidence="2 5" id="KW-0575">Peroxidase</keyword>
<dbReference type="SUPFAM" id="SSF52833">
    <property type="entry name" value="Thioredoxin-like"/>
    <property type="match status" value="1"/>
</dbReference>
<dbReference type="Gene3D" id="3.40.30.10">
    <property type="entry name" value="Glutaredoxin"/>
    <property type="match status" value="1"/>
</dbReference>
<dbReference type="Proteomes" id="UP000236497">
    <property type="component" value="Unassembled WGS sequence"/>
</dbReference>
<evidence type="ECO:0000256" key="1">
    <source>
        <dbReference type="ARBA" id="ARBA00006926"/>
    </source>
</evidence>
<feature type="domain" description="Thioredoxin" evidence="6">
    <location>
        <begin position="1"/>
        <end position="181"/>
    </location>
</feature>
<evidence type="ECO:0000256" key="4">
    <source>
        <dbReference type="PIRSR" id="PIRSR000303-1"/>
    </source>
</evidence>
<keyword evidence="3 5" id="KW-0560">Oxidoreductase</keyword>
<organism evidence="7 8">
    <name type="scientific">Herbinix hemicellulosilytica</name>
    <dbReference type="NCBI Taxonomy" id="1564487"/>
    <lineage>
        <taxon>Bacteria</taxon>
        <taxon>Bacillati</taxon>
        <taxon>Bacillota</taxon>
        <taxon>Clostridia</taxon>
        <taxon>Lachnospirales</taxon>
        <taxon>Lachnospiraceae</taxon>
        <taxon>Herbinix</taxon>
    </lineage>
</organism>
<accession>A0A0H5SIY3</accession>
<dbReference type="OrthoDB" id="9809733at2"/>
<protein>
    <recommendedName>
        <fullName evidence="5">Glutathione peroxidase</fullName>
    </recommendedName>
</protein>
<dbReference type="InterPro" id="IPR036249">
    <property type="entry name" value="Thioredoxin-like_sf"/>
</dbReference>
<sequence>MNIYDFNVIDNNGNEVNLGQYKGKVMLIVNSATRCGFTPQYSELQKLYEKYSDQGFIILDFPCNQFKNQAPESVEEIQEFCKLNFGVSYPIHAKIEVNGENAHPLYKYLKKEKGFSGFDESHPLASKLDEILSKDDPDYKNNPDIKWNFTKFLIDRNGNVVERFEPTTDIKVIEEKIKELL</sequence>
<dbReference type="Pfam" id="PF00255">
    <property type="entry name" value="GSHPx"/>
    <property type="match status" value="1"/>
</dbReference>
<dbReference type="PIRSF" id="PIRSF000303">
    <property type="entry name" value="Glutathion_perox"/>
    <property type="match status" value="1"/>
</dbReference>
<dbReference type="PROSITE" id="PS51352">
    <property type="entry name" value="THIOREDOXIN_2"/>
    <property type="match status" value="1"/>
</dbReference>
<feature type="active site" evidence="4">
    <location>
        <position position="35"/>
    </location>
</feature>
<evidence type="ECO:0000256" key="3">
    <source>
        <dbReference type="ARBA" id="ARBA00023002"/>
    </source>
</evidence>
<evidence type="ECO:0000256" key="2">
    <source>
        <dbReference type="ARBA" id="ARBA00022559"/>
    </source>
</evidence>
<keyword evidence="8" id="KW-1185">Reference proteome</keyword>
<dbReference type="EMBL" id="CVTD020000016">
    <property type="protein sequence ID" value="CRZ34776.1"/>
    <property type="molecule type" value="Genomic_DNA"/>
</dbReference>
<dbReference type="AlphaFoldDB" id="A0A0H5SIY3"/>
<dbReference type="GO" id="GO:0034599">
    <property type="term" value="P:cellular response to oxidative stress"/>
    <property type="evidence" value="ECO:0007669"/>
    <property type="project" value="TreeGrafter"/>
</dbReference>
<dbReference type="CDD" id="cd00340">
    <property type="entry name" value="GSH_Peroxidase"/>
    <property type="match status" value="1"/>
</dbReference>
<evidence type="ECO:0000256" key="5">
    <source>
        <dbReference type="RuleBase" id="RU000499"/>
    </source>
</evidence>
<name>A0A0H5SIY3_HERHM</name>
<comment type="similarity">
    <text evidence="1 5">Belongs to the glutathione peroxidase family.</text>
</comment>
<dbReference type="PROSITE" id="PS51355">
    <property type="entry name" value="GLUTATHIONE_PEROXID_3"/>
    <property type="match status" value="1"/>
</dbReference>
<gene>
    <name evidence="7" type="ORF">HHT355_1575</name>
</gene>
<dbReference type="PRINTS" id="PR01011">
    <property type="entry name" value="GLUTPROXDASE"/>
</dbReference>